<evidence type="ECO:0000256" key="2">
    <source>
        <dbReference type="ARBA" id="ARBA00022801"/>
    </source>
</evidence>
<keyword evidence="6" id="KW-1185">Reference proteome</keyword>
<feature type="signal peptide" evidence="3">
    <location>
        <begin position="1"/>
        <end position="18"/>
    </location>
</feature>
<name>A0AAE1M0T3_9HYPO</name>
<dbReference type="PROSITE" id="PS00941">
    <property type="entry name" value="CARBOXYLESTERASE_B_2"/>
    <property type="match status" value="1"/>
</dbReference>
<dbReference type="AlphaFoldDB" id="A0AAE1M0T3"/>
<dbReference type="RefSeq" id="XP_062753514.1">
    <property type="nucleotide sequence ID" value="XM_062902194.1"/>
</dbReference>
<feature type="chain" id="PRO_5041770636" description="Carboxylic ester hydrolase" evidence="3">
    <location>
        <begin position="19"/>
        <end position="626"/>
    </location>
</feature>
<protein>
    <recommendedName>
        <fullName evidence="3">Carboxylic ester hydrolase</fullName>
        <ecNumber evidence="3">3.1.1.-</ecNumber>
    </recommendedName>
</protein>
<dbReference type="InterPro" id="IPR019819">
    <property type="entry name" value="Carboxylesterase_B_CS"/>
</dbReference>
<evidence type="ECO:0000256" key="3">
    <source>
        <dbReference type="RuleBase" id="RU361235"/>
    </source>
</evidence>
<dbReference type="Pfam" id="PF00135">
    <property type="entry name" value="COesterase"/>
    <property type="match status" value="1"/>
</dbReference>
<dbReference type="InterPro" id="IPR019826">
    <property type="entry name" value="Carboxylesterase_B_AS"/>
</dbReference>
<proteinExistence type="inferred from homology"/>
<dbReference type="InterPro" id="IPR050309">
    <property type="entry name" value="Type-B_Carboxylest/Lipase"/>
</dbReference>
<sequence length="626" mass="67985">MRLIISFILLALVTVSDQALPEPAPRPRVDLGYAVYEGLYNATTDLNIWKRCGSCYALSLYTREEQGQKDSPLHSIRYAAPPVGKLRWQAPQEPPKTTTPNRLVQAIDQPPWCPQSGAFGVPLVYGFNSNLGNEDCLYLNIYAPPRAENLPVLVWIHGGGYSVFAATYDPSSLINTNNNSFVVVEIQYRLGAFGQLASAHVHQHGKLNAGLLDQRFALEWVQKHISKFGGDPTRVTLGGESSGAASVMYQSLAYGGKESGLFNNLILASNYVPPIYPFDSDIPTSHYHDFAEAAGCGKDSSAVKRHSSVFHCLVAADTDTLQNASGLVSTSTGYFGSFAWLPVIDGDMIRQRPSEQLQCGKVSGERALIGTNADEGVPLTNPNITTKPQFDAFISSTLPLLTTSDILSLNHIYNSATAQPGNNETRFDTSGDVGPTANTVSGMATGIQQTAFNVAAESIFQCPSQWTAEAFSSPTSGRRSWKYQYSLDPAYHGADLGAYFASSGFPNPSFQHSFHRIWGSFIVSGSPIVSVDDATAGAENATVPVDAKRPEVISWPRYSEQNPTFMNLNTTGGQVSLVTVTDELSYYVRHGDGIVNTFRLADAKSWEGGRGERCAFWRAVAPRVPY</sequence>
<dbReference type="GO" id="GO:0016787">
    <property type="term" value="F:hydrolase activity"/>
    <property type="evidence" value="ECO:0007669"/>
    <property type="project" value="UniProtKB-KW"/>
</dbReference>
<dbReference type="Proteomes" id="UP001273209">
    <property type="component" value="Unassembled WGS sequence"/>
</dbReference>
<dbReference type="EMBL" id="JAWRVG010000033">
    <property type="protein sequence ID" value="KAK4068214.1"/>
    <property type="molecule type" value="Genomic_DNA"/>
</dbReference>
<accession>A0AAE1M0T3</accession>
<gene>
    <name evidence="5" type="ORF">Triagg1_7457</name>
</gene>
<feature type="domain" description="Carboxylesterase type B" evidence="4">
    <location>
        <begin position="75"/>
        <end position="574"/>
    </location>
</feature>
<dbReference type="PROSITE" id="PS00122">
    <property type="entry name" value="CARBOXYLESTERASE_B_1"/>
    <property type="match status" value="1"/>
</dbReference>
<evidence type="ECO:0000313" key="6">
    <source>
        <dbReference type="Proteomes" id="UP001273209"/>
    </source>
</evidence>
<comment type="caution">
    <text evidence="5">The sequence shown here is derived from an EMBL/GenBank/DDBJ whole genome shotgun (WGS) entry which is preliminary data.</text>
</comment>
<dbReference type="EC" id="3.1.1.-" evidence="3"/>
<dbReference type="InterPro" id="IPR029058">
    <property type="entry name" value="AB_hydrolase_fold"/>
</dbReference>
<evidence type="ECO:0000256" key="1">
    <source>
        <dbReference type="ARBA" id="ARBA00005964"/>
    </source>
</evidence>
<dbReference type="PANTHER" id="PTHR11559">
    <property type="entry name" value="CARBOXYLESTERASE"/>
    <property type="match status" value="1"/>
</dbReference>
<evidence type="ECO:0000259" key="4">
    <source>
        <dbReference type="Pfam" id="PF00135"/>
    </source>
</evidence>
<keyword evidence="2 3" id="KW-0378">Hydrolase</keyword>
<keyword evidence="3" id="KW-0732">Signal</keyword>
<reference evidence="5" key="1">
    <citation type="submission" date="2023-11" db="EMBL/GenBank/DDBJ databases">
        <title>The genome sequences of three competitors of mushroom-forming fungi.</title>
        <authorList>
            <person name="Beijen E."/>
            <person name="Ohm R.A."/>
        </authorList>
    </citation>
    <scope>NUCLEOTIDE SEQUENCE</scope>
    <source>
        <strain evidence="5">CBS 100526</strain>
    </source>
</reference>
<dbReference type="InterPro" id="IPR002018">
    <property type="entry name" value="CarbesteraseB"/>
</dbReference>
<dbReference type="Gene3D" id="3.40.50.1820">
    <property type="entry name" value="alpha/beta hydrolase"/>
    <property type="match status" value="1"/>
</dbReference>
<comment type="similarity">
    <text evidence="1 3">Belongs to the type-B carboxylesterase/lipase family.</text>
</comment>
<organism evidence="5 6">
    <name type="scientific">Trichoderma aggressivum f. europaeum</name>
    <dbReference type="NCBI Taxonomy" id="173218"/>
    <lineage>
        <taxon>Eukaryota</taxon>
        <taxon>Fungi</taxon>
        <taxon>Dikarya</taxon>
        <taxon>Ascomycota</taxon>
        <taxon>Pezizomycotina</taxon>
        <taxon>Sordariomycetes</taxon>
        <taxon>Hypocreomycetidae</taxon>
        <taxon>Hypocreales</taxon>
        <taxon>Hypocreaceae</taxon>
        <taxon>Trichoderma</taxon>
    </lineage>
</organism>
<dbReference type="SUPFAM" id="SSF53474">
    <property type="entry name" value="alpha/beta-Hydrolases"/>
    <property type="match status" value="1"/>
</dbReference>
<dbReference type="GeneID" id="87922099"/>
<evidence type="ECO:0000313" key="5">
    <source>
        <dbReference type="EMBL" id="KAK4068214.1"/>
    </source>
</evidence>